<evidence type="ECO:0000313" key="2">
    <source>
        <dbReference type="Proteomes" id="UP000438983"/>
    </source>
</evidence>
<evidence type="ECO:0000313" key="1">
    <source>
        <dbReference type="EMBL" id="QGZ32158.1"/>
    </source>
</evidence>
<name>A0A6I6LNW2_STUST</name>
<dbReference type="EMBL" id="CP046902">
    <property type="protein sequence ID" value="QGZ32158.1"/>
    <property type="molecule type" value="Genomic_DNA"/>
</dbReference>
<dbReference type="OrthoDB" id="7024671at2"/>
<accession>A0A6I6LNW2</accession>
<gene>
    <name evidence="1" type="ORF">GQA94_19685</name>
</gene>
<reference evidence="1 2" key="1">
    <citation type="submission" date="2019-12" db="EMBL/GenBank/DDBJ databases">
        <title>Complete genome sequence of Pseudomonas stutzeri.</title>
        <authorList>
            <person name="Lim S.R."/>
            <person name="Kim J.H."/>
        </authorList>
    </citation>
    <scope>NUCLEOTIDE SEQUENCE [LARGE SCALE GENOMIC DNA]</scope>
    <source>
        <strain evidence="1 2">PM101005</strain>
    </source>
</reference>
<dbReference type="Proteomes" id="UP000438983">
    <property type="component" value="Chromosome"/>
</dbReference>
<dbReference type="RefSeq" id="WP_158189591.1">
    <property type="nucleotide sequence ID" value="NZ_CP046902.1"/>
</dbReference>
<protein>
    <submittedName>
        <fullName evidence="1">Uncharacterized protein</fullName>
    </submittedName>
</protein>
<proteinExistence type="predicted"/>
<sequence length="59" mass="6339">MLIGDRVICDCCGNDMGKLMRLPAAQSDLLLDLRLPPHFAVCPDCEPLEQAADLIEAGA</sequence>
<dbReference type="AlphaFoldDB" id="A0A6I6LNW2"/>
<organism evidence="1 2">
    <name type="scientific">Stutzerimonas stutzeri</name>
    <name type="common">Pseudomonas stutzeri</name>
    <dbReference type="NCBI Taxonomy" id="316"/>
    <lineage>
        <taxon>Bacteria</taxon>
        <taxon>Pseudomonadati</taxon>
        <taxon>Pseudomonadota</taxon>
        <taxon>Gammaproteobacteria</taxon>
        <taxon>Pseudomonadales</taxon>
        <taxon>Pseudomonadaceae</taxon>
        <taxon>Stutzerimonas</taxon>
    </lineage>
</organism>